<dbReference type="SMART" id="SM00746">
    <property type="entry name" value="TRASH"/>
    <property type="match status" value="1"/>
</dbReference>
<dbReference type="GO" id="GO:0005524">
    <property type="term" value="F:ATP binding"/>
    <property type="evidence" value="ECO:0007669"/>
    <property type="project" value="UniProtKB-KW"/>
</dbReference>
<dbReference type="EMBL" id="LCMO01000052">
    <property type="protein sequence ID" value="KKU37348.1"/>
    <property type="molecule type" value="Genomic_DNA"/>
</dbReference>
<dbReference type="InterPro" id="IPR017911">
    <property type="entry name" value="MacB-like_ATP-bd"/>
</dbReference>
<dbReference type="InterPro" id="IPR017871">
    <property type="entry name" value="ABC_transporter-like_CS"/>
</dbReference>
<dbReference type="GO" id="GO:0022857">
    <property type="term" value="F:transmembrane transporter activity"/>
    <property type="evidence" value="ECO:0007669"/>
    <property type="project" value="UniProtKB-ARBA"/>
</dbReference>
<dbReference type="InterPro" id="IPR027417">
    <property type="entry name" value="P-loop_NTPase"/>
</dbReference>
<dbReference type="Pfam" id="PF04945">
    <property type="entry name" value="YHS"/>
    <property type="match status" value="1"/>
</dbReference>
<feature type="non-terminal residue" evidence="5">
    <location>
        <position position="281"/>
    </location>
</feature>
<evidence type="ECO:0000256" key="2">
    <source>
        <dbReference type="ARBA" id="ARBA00022741"/>
    </source>
</evidence>
<dbReference type="PANTHER" id="PTHR24220:SF86">
    <property type="entry name" value="ABC TRANSPORTER ABCH.1"/>
    <property type="match status" value="1"/>
</dbReference>
<gene>
    <name evidence="5" type="ORF">UX53_C0052G0007</name>
</gene>
<dbReference type="PANTHER" id="PTHR24220">
    <property type="entry name" value="IMPORT ATP-BINDING PROTEIN"/>
    <property type="match status" value="1"/>
</dbReference>
<dbReference type="Pfam" id="PF00005">
    <property type="entry name" value="ABC_tran"/>
    <property type="match status" value="1"/>
</dbReference>
<keyword evidence="3" id="KW-0067">ATP-binding</keyword>
<dbReference type="InterPro" id="IPR015854">
    <property type="entry name" value="ABC_transpr_LolD-like"/>
</dbReference>
<dbReference type="Proteomes" id="UP000033818">
    <property type="component" value="Unassembled WGS sequence"/>
</dbReference>
<keyword evidence="2" id="KW-0547">Nucleotide-binding</keyword>
<dbReference type="PROSITE" id="PS00211">
    <property type="entry name" value="ABC_TRANSPORTER_1"/>
    <property type="match status" value="1"/>
</dbReference>
<dbReference type="GO" id="GO:0098796">
    <property type="term" value="C:membrane protein complex"/>
    <property type="evidence" value="ECO:0007669"/>
    <property type="project" value="UniProtKB-ARBA"/>
</dbReference>
<dbReference type="CDD" id="cd03255">
    <property type="entry name" value="ABC_MJ0796_LolCDE_FtsE"/>
    <property type="match status" value="1"/>
</dbReference>
<dbReference type="InterPro" id="IPR009078">
    <property type="entry name" value="Ferritin-like_SF"/>
</dbReference>
<evidence type="ECO:0000256" key="3">
    <source>
        <dbReference type="ARBA" id="ARBA00022840"/>
    </source>
</evidence>
<proteinExistence type="predicted"/>
<feature type="domain" description="ABC transporter" evidence="4">
    <location>
        <begin position="63"/>
        <end position="280"/>
    </location>
</feature>
<sequence>MKQIKKEKTGAARARDLVCGMDLSELADLAEVPYKGASFYFCGSGCAERFKSDPERFQKEPLIRLSNVWKVFKMGAVETQALRGVDLNVWEGDFISIIGASGSGKSTVLNMIGLLDRPTDGSVFYKGKDVSLFNDEERTELRSRIFGFVFQQYNLIPWLTAFENVSLPLIFSRRNSARNIEALFTEVDIKERMTHRPFELSGGEQQRVAILRALVNDPEVILGDEPTGNLDSATGGKILDMLVQLNKNRKKTLIVVTHDPHIAGKADQTIAIKDGRVVRNH</sequence>
<reference evidence="5 6" key="1">
    <citation type="journal article" date="2015" name="Nature">
        <title>rRNA introns, odd ribosomes, and small enigmatic genomes across a large radiation of phyla.</title>
        <authorList>
            <person name="Brown C.T."/>
            <person name="Hug L.A."/>
            <person name="Thomas B.C."/>
            <person name="Sharon I."/>
            <person name="Castelle C.J."/>
            <person name="Singh A."/>
            <person name="Wilkins M.J."/>
            <person name="Williams K.H."/>
            <person name="Banfield J.F."/>
        </authorList>
    </citation>
    <scope>NUCLEOTIDE SEQUENCE [LARGE SCALE GENOMIC DNA]</scope>
</reference>
<name>A0A0G1S526_9BACT</name>
<evidence type="ECO:0000259" key="4">
    <source>
        <dbReference type="PROSITE" id="PS50893"/>
    </source>
</evidence>
<evidence type="ECO:0000313" key="5">
    <source>
        <dbReference type="EMBL" id="KKU37348.1"/>
    </source>
</evidence>
<dbReference type="Gene3D" id="3.40.50.300">
    <property type="entry name" value="P-loop containing nucleotide triphosphate hydrolases"/>
    <property type="match status" value="1"/>
</dbReference>
<dbReference type="FunFam" id="3.40.50.300:FF:000032">
    <property type="entry name" value="Export ABC transporter ATP-binding protein"/>
    <property type="match status" value="1"/>
</dbReference>
<dbReference type="PROSITE" id="PS50893">
    <property type="entry name" value="ABC_TRANSPORTER_2"/>
    <property type="match status" value="1"/>
</dbReference>
<dbReference type="AlphaFoldDB" id="A0A0G1S526"/>
<keyword evidence="1" id="KW-0813">Transport</keyword>
<organism evidence="5 6">
    <name type="scientific">Candidatus Azambacteria bacterium GW2011_GWB2_46_37</name>
    <dbReference type="NCBI Taxonomy" id="1618618"/>
    <lineage>
        <taxon>Bacteria</taxon>
        <taxon>Candidatus Azamiibacteriota</taxon>
    </lineage>
</organism>
<evidence type="ECO:0000256" key="1">
    <source>
        <dbReference type="ARBA" id="ARBA00022448"/>
    </source>
</evidence>
<dbReference type="SUPFAM" id="SSF47240">
    <property type="entry name" value="Ferritin-like"/>
    <property type="match status" value="1"/>
</dbReference>
<dbReference type="SMART" id="SM00382">
    <property type="entry name" value="AAA"/>
    <property type="match status" value="1"/>
</dbReference>
<dbReference type="InterPro" id="IPR003439">
    <property type="entry name" value="ABC_transporter-like_ATP-bd"/>
</dbReference>
<dbReference type="SUPFAM" id="SSF52540">
    <property type="entry name" value="P-loop containing nucleoside triphosphate hydrolases"/>
    <property type="match status" value="1"/>
</dbReference>
<dbReference type="GO" id="GO:0016887">
    <property type="term" value="F:ATP hydrolysis activity"/>
    <property type="evidence" value="ECO:0007669"/>
    <property type="project" value="InterPro"/>
</dbReference>
<protein>
    <submittedName>
        <fullName evidence="5">ABC transporter related protein</fullName>
    </submittedName>
</protein>
<dbReference type="GO" id="GO:0005886">
    <property type="term" value="C:plasma membrane"/>
    <property type="evidence" value="ECO:0007669"/>
    <property type="project" value="TreeGrafter"/>
</dbReference>
<evidence type="ECO:0000313" key="6">
    <source>
        <dbReference type="Proteomes" id="UP000033818"/>
    </source>
</evidence>
<dbReference type="InterPro" id="IPR007029">
    <property type="entry name" value="YHS_dom"/>
</dbReference>
<comment type="caution">
    <text evidence="5">The sequence shown here is derived from an EMBL/GenBank/DDBJ whole genome shotgun (WGS) entry which is preliminary data.</text>
</comment>
<dbReference type="InterPro" id="IPR011017">
    <property type="entry name" value="TRASH_dom"/>
</dbReference>
<dbReference type="InterPro" id="IPR003593">
    <property type="entry name" value="AAA+_ATPase"/>
</dbReference>
<accession>A0A0G1S526</accession>